<dbReference type="EMBL" id="CAJNOG010006958">
    <property type="protein sequence ID" value="CAF1563050.1"/>
    <property type="molecule type" value="Genomic_DNA"/>
</dbReference>
<evidence type="ECO:0000256" key="1">
    <source>
        <dbReference type="SAM" id="MobiDB-lite"/>
    </source>
</evidence>
<evidence type="ECO:0000313" key="4">
    <source>
        <dbReference type="Proteomes" id="UP000663844"/>
    </source>
</evidence>
<evidence type="ECO:0000313" key="3">
    <source>
        <dbReference type="EMBL" id="CAF4448166.1"/>
    </source>
</evidence>
<feature type="non-terminal residue" evidence="3">
    <location>
        <position position="86"/>
    </location>
</feature>
<accession>A0A820S6D6</accession>
<comment type="caution">
    <text evidence="3">The sequence shown here is derived from an EMBL/GenBank/DDBJ whole genome shotgun (WGS) entry which is preliminary data.</text>
</comment>
<dbReference type="Proteomes" id="UP000663844">
    <property type="component" value="Unassembled WGS sequence"/>
</dbReference>
<name>A0A820S6D6_9BILA</name>
<organism evidence="3 4">
    <name type="scientific">Adineta steineri</name>
    <dbReference type="NCBI Taxonomy" id="433720"/>
    <lineage>
        <taxon>Eukaryota</taxon>
        <taxon>Metazoa</taxon>
        <taxon>Spiralia</taxon>
        <taxon>Gnathifera</taxon>
        <taxon>Rotifera</taxon>
        <taxon>Eurotatoria</taxon>
        <taxon>Bdelloidea</taxon>
        <taxon>Adinetida</taxon>
        <taxon>Adinetidae</taxon>
        <taxon>Adineta</taxon>
    </lineage>
</organism>
<feature type="region of interest" description="Disordered" evidence="1">
    <location>
        <begin position="1"/>
        <end position="47"/>
    </location>
</feature>
<feature type="compositionally biased region" description="Basic residues" evidence="1">
    <location>
        <begin position="17"/>
        <end position="33"/>
    </location>
</feature>
<dbReference type="Proteomes" id="UP000663845">
    <property type="component" value="Unassembled WGS sequence"/>
</dbReference>
<sequence>MVDPYDFVASPSTIKSKQTRRKSIIKTSKKRKSNEKPRRVSIRQTNSKFRIPTKSNIHATAHLNNIQEKENNSNNGFTQLIKTKIT</sequence>
<dbReference type="EMBL" id="CAJOAZ010032517">
    <property type="protein sequence ID" value="CAF4448166.1"/>
    <property type="molecule type" value="Genomic_DNA"/>
</dbReference>
<dbReference type="AlphaFoldDB" id="A0A820S6D6"/>
<proteinExistence type="predicted"/>
<evidence type="ECO:0000313" key="2">
    <source>
        <dbReference type="EMBL" id="CAF1563050.1"/>
    </source>
</evidence>
<reference evidence="3" key="1">
    <citation type="submission" date="2021-02" db="EMBL/GenBank/DDBJ databases">
        <authorList>
            <person name="Nowell W R."/>
        </authorList>
    </citation>
    <scope>NUCLEOTIDE SEQUENCE</scope>
</reference>
<protein>
    <submittedName>
        <fullName evidence="3">Uncharacterized protein</fullName>
    </submittedName>
</protein>
<gene>
    <name evidence="2" type="ORF">JYZ213_LOCUS46989</name>
    <name evidence="3" type="ORF">OXD698_LOCUS54230</name>
</gene>